<evidence type="ECO:0000259" key="1">
    <source>
        <dbReference type="Pfam" id="PF11258"/>
    </source>
</evidence>
<dbReference type="InterPro" id="IPR021416">
    <property type="entry name" value="DUF3048_N"/>
</dbReference>
<dbReference type="Pfam" id="PF17479">
    <property type="entry name" value="DUF3048_C"/>
    <property type="match status" value="1"/>
</dbReference>
<evidence type="ECO:0000259" key="2">
    <source>
        <dbReference type="Pfam" id="PF17479"/>
    </source>
</evidence>
<keyword evidence="3" id="KW-0449">Lipoprotein</keyword>
<evidence type="ECO:0000313" key="3">
    <source>
        <dbReference type="EMBL" id="GLO65210.1"/>
    </source>
</evidence>
<organism evidence="3 4">
    <name type="scientific">Oceanobacillus kimchii</name>
    <dbReference type="NCBI Taxonomy" id="746691"/>
    <lineage>
        <taxon>Bacteria</taxon>
        <taxon>Bacillati</taxon>
        <taxon>Bacillota</taxon>
        <taxon>Bacilli</taxon>
        <taxon>Bacillales</taxon>
        <taxon>Bacillaceae</taxon>
        <taxon>Oceanobacillus</taxon>
    </lineage>
</organism>
<dbReference type="InterPro" id="IPR023158">
    <property type="entry name" value="YerB-like_sf"/>
</dbReference>
<dbReference type="EMBL" id="BSKO01000001">
    <property type="protein sequence ID" value="GLO65210.1"/>
    <property type="molecule type" value="Genomic_DNA"/>
</dbReference>
<dbReference type="SUPFAM" id="SSF159774">
    <property type="entry name" value="YerB-like"/>
    <property type="match status" value="1"/>
</dbReference>
<dbReference type="Proteomes" id="UP001275436">
    <property type="component" value="Unassembled WGS sequence"/>
</dbReference>
<dbReference type="Gene3D" id="3.50.90.10">
    <property type="entry name" value="YerB-like"/>
    <property type="match status" value="1"/>
</dbReference>
<accession>A0ABQ5TFI4</accession>
<evidence type="ECO:0000313" key="4">
    <source>
        <dbReference type="Proteomes" id="UP001275436"/>
    </source>
</evidence>
<comment type="caution">
    <text evidence="3">The sequence shown here is derived from an EMBL/GenBank/DDBJ whole genome shotgun (WGS) entry which is preliminary data.</text>
</comment>
<proteinExistence type="predicted"/>
<gene>
    <name evidence="3" type="primary">yerB</name>
    <name evidence="3" type="ORF">MACH08_09940</name>
</gene>
<dbReference type="InterPro" id="IPR035328">
    <property type="entry name" value="DUF3048_C"/>
</dbReference>
<sequence length="344" mass="37922">MLIISLLIACEEDNHDATANTQKEPGVDKKEQVTDSRNQEVYPLSGMVSKGENIDQRPIGVMVNNHRSARPQSGLSDADIIFEILAEGTITRFLAIYQSDLPEVVGPVRSAREYYADIANGYNSIYVYHGAANFVNDIIASKGIDHLNGSVYDNDGHLFKRESFRKAPHNSYLQLPAVNEVATEKGVEISNSIESLEFLTDAEVEGLSGDSANSIEVVYSSNPANVVEYIYQEDEGTYTRSSEGIQTVELQTDQPITVENIFILETHHEVIDDAGRRTVDLTSGGSAYLIQHGQYQKVEWENRDGRIVPVKDGKEIGLIPGMTWVNVVPSEDPGMEQAVTISGQ</sequence>
<keyword evidence="4" id="KW-1185">Reference proteome</keyword>
<reference evidence="3 4" key="1">
    <citation type="submission" date="2023-02" db="EMBL/GenBank/DDBJ databases">
        <title>Oceanobacillus kimchii IFOP_LL358 isolated form Alexandrium catenella lab strain.</title>
        <authorList>
            <person name="Gajardo G."/>
            <person name="Ueki S."/>
            <person name="Maruyama F."/>
        </authorList>
    </citation>
    <scope>NUCLEOTIDE SEQUENCE [LARGE SCALE GENOMIC DNA]</scope>
    <source>
        <strain evidence="3 4">IFOP_LL358</strain>
    </source>
</reference>
<dbReference type="Pfam" id="PF11258">
    <property type="entry name" value="DUF3048"/>
    <property type="match status" value="1"/>
</dbReference>
<feature type="domain" description="DUF3048" evidence="1">
    <location>
        <begin position="44"/>
        <end position="187"/>
    </location>
</feature>
<protein>
    <submittedName>
        <fullName evidence="3">Lipoprotein YerB</fullName>
    </submittedName>
</protein>
<name>A0ABQ5TFI4_9BACI</name>
<feature type="domain" description="DUF3048" evidence="2">
    <location>
        <begin position="216"/>
        <end position="325"/>
    </location>
</feature>